<dbReference type="OrthoDB" id="8480914at2"/>
<keyword evidence="2" id="KW-1185">Reference proteome</keyword>
<dbReference type="AlphaFoldDB" id="B8IE24"/>
<dbReference type="EMBL" id="CP001349">
    <property type="protein sequence ID" value="ACL57570.1"/>
    <property type="molecule type" value="Genomic_DNA"/>
</dbReference>
<gene>
    <name evidence="1" type="ordered locus">Mnod_2607</name>
</gene>
<dbReference type="STRING" id="460265.Mnod_2607"/>
<name>B8IE24_METNO</name>
<reference evidence="1 2" key="1">
    <citation type="submission" date="2009-01" db="EMBL/GenBank/DDBJ databases">
        <title>Complete sequence of chromosome of Methylobacterium nodulans ORS 2060.</title>
        <authorList>
            <consortium name="US DOE Joint Genome Institute"/>
            <person name="Lucas S."/>
            <person name="Copeland A."/>
            <person name="Lapidus A."/>
            <person name="Glavina del Rio T."/>
            <person name="Dalin E."/>
            <person name="Tice H."/>
            <person name="Bruce D."/>
            <person name="Goodwin L."/>
            <person name="Pitluck S."/>
            <person name="Sims D."/>
            <person name="Brettin T."/>
            <person name="Detter J.C."/>
            <person name="Han C."/>
            <person name="Larimer F."/>
            <person name="Land M."/>
            <person name="Hauser L."/>
            <person name="Kyrpides N."/>
            <person name="Ivanova N."/>
            <person name="Marx C.J."/>
            <person name="Richardson P."/>
        </authorList>
    </citation>
    <scope>NUCLEOTIDE SEQUENCE [LARGE SCALE GENOMIC DNA]</scope>
    <source>
        <strain evidence="2">LMG 21967 / CNCM I-2342 / ORS 2060</strain>
    </source>
</reference>
<accession>B8IE24</accession>
<proteinExistence type="predicted"/>
<organism evidence="1 2">
    <name type="scientific">Methylobacterium nodulans (strain LMG 21967 / CNCM I-2342 / ORS 2060)</name>
    <dbReference type="NCBI Taxonomy" id="460265"/>
    <lineage>
        <taxon>Bacteria</taxon>
        <taxon>Pseudomonadati</taxon>
        <taxon>Pseudomonadota</taxon>
        <taxon>Alphaproteobacteria</taxon>
        <taxon>Hyphomicrobiales</taxon>
        <taxon>Methylobacteriaceae</taxon>
        <taxon>Methylobacterium</taxon>
    </lineage>
</organism>
<evidence type="ECO:0000313" key="1">
    <source>
        <dbReference type="EMBL" id="ACL57570.1"/>
    </source>
</evidence>
<sequence>MAIRNRDKLLQKLQALPDKVRAAVGPAIAQGADEIVALQKRLAPVKSGALRQSIRAVKGTYTPENANVRGVGGPGGLVGDPDFSVHVVAGDATAWYARLVEFGTAPHINKGRFSGTQNPGATAKPYFYPAYRALKKRTTARIVRAGRKAAKDIAAGQTGGSGAAE</sequence>
<dbReference type="eggNOG" id="ENOG50316U7">
    <property type="taxonomic scope" value="Bacteria"/>
</dbReference>
<dbReference type="HOGENOM" id="CLU_127674_2_0_5"/>
<dbReference type="RefSeq" id="WP_015929249.1">
    <property type="nucleotide sequence ID" value="NC_011894.1"/>
</dbReference>
<dbReference type="NCBIfam" id="TIGR01725">
    <property type="entry name" value="phge_HK97_gp10"/>
    <property type="match status" value="1"/>
</dbReference>
<protein>
    <submittedName>
        <fullName evidence="1">Phage protein, HK97 gp10 family</fullName>
    </submittedName>
</protein>
<evidence type="ECO:0000313" key="2">
    <source>
        <dbReference type="Proteomes" id="UP000008207"/>
    </source>
</evidence>
<dbReference type="InterPro" id="IPR010064">
    <property type="entry name" value="HK97-gp10_tail"/>
</dbReference>
<dbReference type="Proteomes" id="UP000008207">
    <property type="component" value="Chromosome"/>
</dbReference>
<dbReference type="KEGG" id="mno:Mnod_2607"/>
<dbReference type="Pfam" id="PF04883">
    <property type="entry name" value="HK97-gp10_like"/>
    <property type="match status" value="1"/>
</dbReference>